<protein>
    <submittedName>
        <fullName evidence="4">Methyltransferase small</fullName>
    </submittedName>
</protein>
<evidence type="ECO:0000313" key="4">
    <source>
        <dbReference type="EMBL" id="EAT14904.1"/>
    </source>
</evidence>
<dbReference type="CDD" id="cd02440">
    <property type="entry name" value="AdoMet_MTases"/>
    <property type="match status" value="1"/>
</dbReference>
<dbReference type="InterPro" id="IPR029063">
    <property type="entry name" value="SAM-dependent_MTases_sf"/>
</dbReference>
<proteinExistence type="predicted"/>
<keyword evidence="2" id="KW-0949">S-adenosyl-L-methionine</keyword>
<accession>Q1JX88</accession>
<evidence type="ECO:0000256" key="2">
    <source>
        <dbReference type="ARBA" id="ARBA00022691"/>
    </source>
</evidence>
<dbReference type="EMBL" id="AAEW02000016">
    <property type="protein sequence ID" value="EAT14904.1"/>
    <property type="molecule type" value="Genomic_DNA"/>
</dbReference>
<evidence type="ECO:0000256" key="1">
    <source>
        <dbReference type="ARBA" id="ARBA00022603"/>
    </source>
</evidence>
<sequence length="272" mass="30014">MSRSPFFILDFPMTHLVLADNETLDRLDGLGVDIVQHRDGYRFSIDPVLLTDFCRPRQRERVVDLGCGSAVMALILARAFPSLSVVALELQAAQVARARKSVVLNGLEGRIDVQQTDVREVPSAWHGDFDLVVCNPPFRPLGQGRCSQGDERAVSRHEVSGGLDAFVRGAAVLLKHGGRLSMVHLAERSAELMVALSCHGLAVKRLRYVHSRQGSPARLVLVEGRKGGQPGVTIEAPLYLYRDRKSQSPETGQRDRYSEEVEQIYAGRMCSG</sequence>
<evidence type="ECO:0000313" key="5">
    <source>
        <dbReference type="Proteomes" id="UP000005695"/>
    </source>
</evidence>
<dbReference type="GO" id="GO:0003676">
    <property type="term" value="F:nucleic acid binding"/>
    <property type="evidence" value="ECO:0007669"/>
    <property type="project" value="InterPro"/>
</dbReference>
<dbReference type="SUPFAM" id="SSF53335">
    <property type="entry name" value="S-adenosyl-L-methionine-dependent methyltransferases"/>
    <property type="match status" value="1"/>
</dbReference>
<dbReference type="PROSITE" id="PS00092">
    <property type="entry name" value="N6_MTASE"/>
    <property type="match status" value="1"/>
</dbReference>
<reference evidence="4" key="2">
    <citation type="submission" date="2006-05" db="EMBL/GenBank/DDBJ databases">
        <title>Sequencing of the draft genome and assembly of Desulfuromonas acetoxidans DSM 684.</title>
        <authorList>
            <consortium name="US DOE Joint Genome Institute (JGI-PGF)"/>
            <person name="Copeland A."/>
            <person name="Lucas S."/>
            <person name="Lapidus A."/>
            <person name="Barry K."/>
            <person name="Detter J.C."/>
            <person name="Glavina del Rio T."/>
            <person name="Hammon N."/>
            <person name="Israni S."/>
            <person name="Dalin E."/>
            <person name="Tice H."/>
            <person name="Bruce D."/>
            <person name="Pitluck S."/>
            <person name="Richardson P."/>
        </authorList>
    </citation>
    <scope>NUCLEOTIDE SEQUENCE [LARGE SCALE GENOMIC DNA]</scope>
    <source>
        <strain evidence="4">DSM 684</strain>
    </source>
</reference>
<dbReference type="Proteomes" id="UP000005695">
    <property type="component" value="Unassembled WGS sequence"/>
</dbReference>
<dbReference type="GO" id="GO:0008757">
    <property type="term" value="F:S-adenosylmethionine-dependent methyltransferase activity"/>
    <property type="evidence" value="ECO:0007669"/>
    <property type="project" value="UniProtKB-ARBA"/>
</dbReference>
<keyword evidence="1 4" id="KW-0489">Methyltransferase</keyword>
<dbReference type="PANTHER" id="PTHR47739">
    <property type="entry name" value="TRNA1(VAL) (ADENINE(37)-N6)-METHYLTRANSFERASE"/>
    <property type="match status" value="1"/>
</dbReference>
<keyword evidence="5" id="KW-1185">Reference proteome</keyword>
<dbReference type="InterPro" id="IPR002052">
    <property type="entry name" value="DNA_methylase_N6_adenine_CS"/>
</dbReference>
<reference evidence="4" key="1">
    <citation type="submission" date="2006-05" db="EMBL/GenBank/DDBJ databases">
        <title>Annotation of the draft genome assembly of Desulfuromonas acetoxidans DSM 684.</title>
        <authorList>
            <consortium name="US DOE Joint Genome Institute (JGI-ORNL)"/>
            <person name="Larimer F."/>
            <person name="Land M."/>
            <person name="Hauser L."/>
        </authorList>
    </citation>
    <scope>NUCLEOTIDE SEQUENCE [LARGE SCALE GENOMIC DNA]</scope>
    <source>
        <strain evidence="4">DSM 684</strain>
    </source>
</reference>
<dbReference type="Gene3D" id="3.40.50.150">
    <property type="entry name" value="Vaccinia Virus protein VP39"/>
    <property type="match status" value="1"/>
</dbReference>
<comment type="caution">
    <text evidence="4">The sequence shown here is derived from an EMBL/GenBank/DDBJ whole genome shotgun (WGS) entry which is preliminary data.</text>
</comment>
<dbReference type="PANTHER" id="PTHR47739:SF1">
    <property type="entry name" value="TRNA1(VAL) (ADENINE(37)-N6)-METHYLTRANSFERASE"/>
    <property type="match status" value="1"/>
</dbReference>
<gene>
    <name evidence="4" type="ORF">Dace_0913</name>
</gene>
<dbReference type="Pfam" id="PF05175">
    <property type="entry name" value="MTS"/>
    <property type="match status" value="1"/>
</dbReference>
<dbReference type="AlphaFoldDB" id="Q1JX88"/>
<feature type="domain" description="Methyltransferase small" evidence="3">
    <location>
        <begin position="49"/>
        <end position="186"/>
    </location>
</feature>
<evidence type="ECO:0000259" key="3">
    <source>
        <dbReference type="Pfam" id="PF05175"/>
    </source>
</evidence>
<dbReference type="InterPro" id="IPR050210">
    <property type="entry name" value="tRNA_Adenine-N(6)_MTase"/>
</dbReference>
<name>Q1JX88_DESA6</name>
<dbReference type="GO" id="GO:0008170">
    <property type="term" value="F:N-methyltransferase activity"/>
    <property type="evidence" value="ECO:0007669"/>
    <property type="project" value="UniProtKB-ARBA"/>
</dbReference>
<organism evidence="4 5">
    <name type="scientific">Desulfuromonas acetoxidans (strain DSM 684 / 11070)</name>
    <dbReference type="NCBI Taxonomy" id="281689"/>
    <lineage>
        <taxon>Bacteria</taxon>
        <taxon>Pseudomonadati</taxon>
        <taxon>Thermodesulfobacteriota</taxon>
        <taxon>Desulfuromonadia</taxon>
        <taxon>Desulfuromonadales</taxon>
        <taxon>Desulfuromonadaceae</taxon>
        <taxon>Desulfuromonas</taxon>
    </lineage>
</organism>
<keyword evidence="1 4" id="KW-0808">Transferase</keyword>
<dbReference type="InterPro" id="IPR007848">
    <property type="entry name" value="Small_mtfrase_dom"/>
</dbReference>
<dbReference type="GO" id="GO:0032259">
    <property type="term" value="P:methylation"/>
    <property type="evidence" value="ECO:0007669"/>
    <property type="project" value="UniProtKB-KW"/>
</dbReference>